<dbReference type="EMBL" id="CAJJDN010000007">
    <property type="protein sequence ID" value="CAD8053521.1"/>
    <property type="molecule type" value="Genomic_DNA"/>
</dbReference>
<dbReference type="AlphaFoldDB" id="A0A8S1KGV7"/>
<proteinExistence type="predicted"/>
<sequence>MYRNSNFSFQEPKKKEIDFQAVDRLLEYTKQTHQNSQRQIQLPDQDDKEKYRNARPNSLTQRISLYESNQQYKRDRISFQDIDFCKIVMFLMAAEIERLREQLEENLNQEQIRKNFEGMQSSINQWRLKYEQKEEECDQLREELMNFKQINKENYEKNAQTLYLQIEKLKNEIQESQLHTKQKQEEINSLNLQLQQKKTQLDQSDITIKMLKNEVLNLQKKHDINYDQFINELNNEIENLQQNYRKLYNDYQQYKQSQSQMYEQQTQVPYSRIQSQQQQQQILQENQEINMLNLMIQQLQNENTKLKDDLFKQSRRTETWCC</sequence>
<feature type="coiled-coil region" evidence="1">
    <location>
        <begin position="282"/>
        <end position="316"/>
    </location>
</feature>
<comment type="caution">
    <text evidence="2">The sequence shown here is derived from an EMBL/GenBank/DDBJ whole genome shotgun (WGS) entry which is preliminary data.</text>
</comment>
<evidence type="ECO:0000313" key="3">
    <source>
        <dbReference type="Proteomes" id="UP000692954"/>
    </source>
</evidence>
<reference evidence="2" key="1">
    <citation type="submission" date="2021-01" db="EMBL/GenBank/DDBJ databases">
        <authorList>
            <consortium name="Genoscope - CEA"/>
            <person name="William W."/>
        </authorList>
    </citation>
    <scope>NUCLEOTIDE SEQUENCE</scope>
</reference>
<protein>
    <submittedName>
        <fullName evidence="2">Uncharacterized protein</fullName>
    </submittedName>
</protein>
<dbReference type="OrthoDB" id="307226at2759"/>
<evidence type="ECO:0000313" key="2">
    <source>
        <dbReference type="EMBL" id="CAD8053521.1"/>
    </source>
</evidence>
<accession>A0A8S1KGV7</accession>
<keyword evidence="3" id="KW-1185">Reference proteome</keyword>
<feature type="coiled-coil region" evidence="1">
    <location>
        <begin position="93"/>
        <end position="257"/>
    </location>
</feature>
<gene>
    <name evidence="2" type="ORF">PSON_ATCC_30995.1.T0070386</name>
</gene>
<evidence type="ECO:0000256" key="1">
    <source>
        <dbReference type="SAM" id="Coils"/>
    </source>
</evidence>
<dbReference type="Proteomes" id="UP000692954">
    <property type="component" value="Unassembled WGS sequence"/>
</dbReference>
<organism evidence="2 3">
    <name type="scientific">Paramecium sonneborni</name>
    <dbReference type="NCBI Taxonomy" id="65129"/>
    <lineage>
        <taxon>Eukaryota</taxon>
        <taxon>Sar</taxon>
        <taxon>Alveolata</taxon>
        <taxon>Ciliophora</taxon>
        <taxon>Intramacronucleata</taxon>
        <taxon>Oligohymenophorea</taxon>
        <taxon>Peniculida</taxon>
        <taxon>Parameciidae</taxon>
        <taxon>Paramecium</taxon>
    </lineage>
</organism>
<name>A0A8S1KGV7_9CILI</name>
<keyword evidence="1" id="KW-0175">Coiled coil</keyword>